<evidence type="ECO:0000256" key="1">
    <source>
        <dbReference type="ARBA" id="ARBA00022679"/>
    </source>
</evidence>
<dbReference type="OrthoDB" id="185406at2"/>
<evidence type="ECO:0000259" key="3">
    <source>
        <dbReference type="PROSITE" id="PS51186"/>
    </source>
</evidence>
<keyword evidence="5" id="KW-1185">Reference proteome</keyword>
<dbReference type="Proteomes" id="UP000187608">
    <property type="component" value="Unassembled WGS sequence"/>
</dbReference>
<dbReference type="AlphaFoldDB" id="A0A1N7INL8"/>
<dbReference type="InterPro" id="IPR000182">
    <property type="entry name" value="GNAT_dom"/>
</dbReference>
<dbReference type="STRING" id="570947.SAMN05421687_101645"/>
<dbReference type="Gene3D" id="3.40.630.30">
    <property type="match status" value="1"/>
</dbReference>
<evidence type="ECO:0000256" key="2">
    <source>
        <dbReference type="ARBA" id="ARBA00023315"/>
    </source>
</evidence>
<proteinExistence type="predicted"/>
<dbReference type="PROSITE" id="PS51186">
    <property type="entry name" value="GNAT"/>
    <property type="match status" value="1"/>
</dbReference>
<name>A0A1N7INL8_9BACI</name>
<accession>A0A1N7INL8</accession>
<dbReference type="CDD" id="cd04301">
    <property type="entry name" value="NAT_SF"/>
    <property type="match status" value="1"/>
</dbReference>
<dbReference type="Pfam" id="PF00583">
    <property type="entry name" value="Acetyltransf_1"/>
    <property type="match status" value="1"/>
</dbReference>
<feature type="domain" description="N-acetyltransferase" evidence="3">
    <location>
        <begin position="1"/>
        <end position="154"/>
    </location>
</feature>
<dbReference type="EMBL" id="FTOC01000001">
    <property type="protein sequence ID" value="SIS38664.1"/>
    <property type="molecule type" value="Genomic_DNA"/>
</dbReference>
<dbReference type="PANTHER" id="PTHR43420">
    <property type="entry name" value="ACETYLTRANSFERASE"/>
    <property type="match status" value="1"/>
</dbReference>
<sequence>MEFTTIDLKKDKETALKFRREAFIESFGDTSSLDEDDYLDWLQKKMSEHPEGFVFVRKNGEPVGQIDLSIREYRGRIIGYVHLFYLEEEWRDRGIGMQLFDYAMRFFHERDITEFHLRVAPGNERAVAFYKKYGMAEAGEELGGKVIRMTGSVDTWSL</sequence>
<keyword evidence="2" id="KW-0012">Acyltransferase</keyword>
<evidence type="ECO:0000313" key="4">
    <source>
        <dbReference type="EMBL" id="SIS38664.1"/>
    </source>
</evidence>
<keyword evidence="1 4" id="KW-0808">Transferase</keyword>
<evidence type="ECO:0000313" key="5">
    <source>
        <dbReference type="Proteomes" id="UP000187608"/>
    </source>
</evidence>
<protein>
    <submittedName>
        <fullName evidence="4">Acetyltransferase (GNAT) family protein</fullName>
    </submittedName>
</protein>
<dbReference type="RefSeq" id="WP_076556884.1">
    <property type="nucleotide sequence ID" value="NZ_FTOC01000001.1"/>
</dbReference>
<dbReference type="InterPro" id="IPR050680">
    <property type="entry name" value="YpeA/RimI_acetyltransf"/>
</dbReference>
<dbReference type="GO" id="GO:0016747">
    <property type="term" value="F:acyltransferase activity, transferring groups other than amino-acyl groups"/>
    <property type="evidence" value="ECO:0007669"/>
    <property type="project" value="InterPro"/>
</dbReference>
<gene>
    <name evidence="4" type="ORF">SAMN05421687_101645</name>
</gene>
<organism evidence="4 5">
    <name type="scientific">Salimicrobium flavidum</name>
    <dbReference type="NCBI Taxonomy" id="570947"/>
    <lineage>
        <taxon>Bacteria</taxon>
        <taxon>Bacillati</taxon>
        <taxon>Bacillota</taxon>
        <taxon>Bacilli</taxon>
        <taxon>Bacillales</taxon>
        <taxon>Bacillaceae</taxon>
        <taxon>Salimicrobium</taxon>
    </lineage>
</organism>
<dbReference type="InterPro" id="IPR016181">
    <property type="entry name" value="Acyl_CoA_acyltransferase"/>
</dbReference>
<dbReference type="SUPFAM" id="SSF55729">
    <property type="entry name" value="Acyl-CoA N-acyltransferases (Nat)"/>
    <property type="match status" value="1"/>
</dbReference>
<reference evidence="5" key="1">
    <citation type="submission" date="2017-01" db="EMBL/GenBank/DDBJ databases">
        <authorList>
            <person name="Varghese N."/>
            <person name="Submissions S."/>
        </authorList>
    </citation>
    <scope>NUCLEOTIDE SEQUENCE [LARGE SCALE GENOMIC DNA]</scope>
    <source>
        <strain evidence="5">DSM 23127</strain>
    </source>
</reference>